<gene>
    <name evidence="1" type="ORF">SeMB42_g02392</name>
</gene>
<comment type="caution">
    <text evidence="1">The sequence shown here is derived from an EMBL/GenBank/DDBJ whole genome shotgun (WGS) entry which is preliminary data.</text>
</comment>
<sequence length="124" mass="13439">MDPVVVSWYQEALKSKLMPSTSFDATINSFLNQSEVDSRLSVCESNRFICTRNPSHVSPDLGREELLVQTQAVDIVIAGGRMVVVNEGHVNVRASPAKSCFRTAAAAGPLVVFSPERFASLTSP</sequence>
<keyword evidence="2" id="KW-1185">Reference proteome</keyword>
<dbReference type="VEuPathDB" id="FungiDB:SeMB42_g02392"/>
<protein>
    <submittedName>
        <fullName evidence="1">Uncharacterized protein</fullName>
    </submittedName>
</protein>
<accession>A0A507DEM7</accession>
<organism evidence="1 2">
    <name type="scientific">Synchytrium endobioticum</name>
    <dbReference type="NCBI Taxonomy" id="286115"/>
    <lineage>
        <taxon>Eukaryota</taxon>
        <taxon>Fungi</taxon>
        <taxon>Fungi incertae sedis</taxon>
        <taxon>Chytridiomycota</taxon>
        <taxon>Chytridiomycota incertae sedis</taxon>
        <taxon>Chytridiomycetes</taxon>
        <taxon>Synchytriales</taxon>
        <taxon>Synchytriaceae</taxon>
        <taxon>Synchytrium</taxon>
    </lineage>
</organism>
<dbReference type="Proteomes" id="UP000317494">
    <property type="component" value="Unassembled WGS sequence"/>
</dbReference>
<dbReference type="EMBL" id="QEAN01000073">
    <property type="protein sequence ID" value="TPX50014.1"/>
    <property type="molecule type" value="Genomic_DNA"/>
</dbReference>
<reference evidence="1 2" key="1">
    <citation type="journal article" date="2019" name="Sci. Rep.">
        <title>Comparative genomics of chytrid fungi reveal insights into the obligate biotrophic and pathogenic lifestyle of Synchytrium endobioticum.</title>
        <authorList>
            <person name="van de Vossenberg B.T.L.H."/>
            <person name="Warris S."/>
            <person name="Nguyen H.D.T."/>
            <person name="van Gent-Pelzer M.P.E."/>
            <person name="Joly D.L."/>
            <person name="van de Geest H.C."/>
            <person name="Bonants P.J.M."/>
            <person name="Smith D.S."/>
            <person name="Levesque C.A."/>
            <person name="van der Lee T.A.J."/>
        </authorList>
    </citation>
    <scope>NUCLEOTIDE SEQUENCE [LARGE SCALE GENOMIC DNA]</scope>
    <source>
        <strain evidence="1 2">MB42</strain>
    </source>
</reference>
<proteinExistence type="predicted"/>
<dbReference type="AlphaFoldDB" id="A0A507DEM7"/>
<evidence type="ECO:0000313" key="1">
    <source>
        <dbReference type="EMBL" id="TPX50014.1"/>
    </source>
</evidence>
<name>A0A507DEM7_9FUNG</name>
<evidence type="ECO:0000313" key="2">
    <source>
        <dbReference type="Proteomes" id="UP000317494"/>
    </source>
</evidence>